<dbReference type="SMART" id="SM00248">
    <property type="entry name" value="ANK"/>
    <property type="match status" value="13"/>
</dbReference>
<dbReference type="SUPFAM" id="SSF48403">
    <property type="entry name" value="Ankyrin repeat"/>
    <property type="match status" value="3"/>
</dbReference>
<dbReference type="PROSITE" id="PS50088">
    <property type="entry name" value="ANK_REPEAT"/>
    <property type="match status" value="2"/>
</dbReference>
<keyword evidence="1" id="KW-0677">Repeat</keyword>
<evidence type="ECO:0000313" key="5">
    <source>
        <dbReference type="Proteomes" id="UP000019132"/>
    </source>
</evidence>
<keyword evidence="2 3" id="KW-0040">ANK repeat</keyword>
<dbReference type="Pfam" id="PF12796">
    <property type="entry name" value="Ank_2"/>
    <property type="match status" value="3"/>
</dbReference>
<dbReference type="Gene3D" id="1.25.40.20">
    <property type="entry name" value="Ankyrin repeat-containing domain"/>
    <property type="match status" value="5"/>
</dbReference>
<feature type="repeat" description="ANK" evidence="3">
    <location>
        <begin position="260"/>
        <end position="292"/>
    </location>
</feature>
<dbReference type="HOGENOM" id="CLU_329160_0_0_1"/>
<proteinExistence type="predicted"/>
<dbReference type="Proteomes" id="UP000019132">
    <property type="component" value="Unassembled WGS sequence"/>
</dbReference>
<dbReference type="STRING" id="431595.K3WBY0"/>
<dbReference type="Pfam" id="PF00023">
    <property type="entry name" value="Ank"/>
    <property type="match status" value="1"/>
</dbReference>
<organism evidence="4 5">
    <name type="scientific">Globisporangium ultimum (strain ATCC 200006 / CBS 805.95 / DAOM BR144)</name>
    <name type="common">Pythium ultimum</name>
    <dbReference type="NCBI Taxonomy" id="431595"/>
    <lineage>
        <taxon>Eukaryota</taxon>
        <taxon>Sar</taxon>
        <taxon>Stramenopiles</taxon>
        <taxon>Oomycota</taxon>
        <taxon>Peronosporomycetes</taxon>
        <taxon>Pythiales</taxon>
        <taxon>Pythiaceae</taxon>
        <taxon>Globisporangium</taxon>
    </lineage>
</organism>
<protein>
    <submittedName>
        <fullName evidence="4">Uncharacterized protein</fullName>
    </submittedName>
</protein>
<sequence>MGRTWARFRRVFVIHERASKCASHVTRIARGFLARQAVKVEKVLQETDILIQTRRGNISTVIDLLDGYGLVDDEEPADIMTVNPETKSTILHLAAKHGHLEIVTYVVPKLLVSEAPQMIYVLNQNGECALELAIRHGHEQIATYLLSTTASLFETASPTQVQRKVHAASGRETTLLHIAARNGMGAIIIKLLLLFPHLFTGKELDSWTQRTILHDVVLLTHAARYETPRETSDRQEKLLATMSTIVTKVPQVRIDAQDFVGFTALHAAAQLGNLRAVTLLIEYGADVLVTDTEGRTAWRIALLAGHKECFLEIQRKWIDSVASPSGNPAALMAQGSSQELEDRNGSTHALMRAAKNQFRLSSMHPQLEVEAAHACRAGNLARVQFLIEECNMSVNAVDANSNNDSLLIIACTLGRSAILKYLLLSSHEKLHVQYVNDVGKTAIEYAFTSNSATHLLEKFVVDGGINPCYPFGPKKRTPCHEAARRGVHIRDWINVSAVVLPSMLLTATDDDGRTPLHDAAACGHVATAKTLINIGLRVDQPSDHEKRTPLHDACRAGSIAIAQKMVSALGHPEITTIHDSYGRSPFFDAVLAGNVECVVVLLDAQTQMNSHNQSLESRRKVLLGQVDTHGCGLLHEAVGVVNSENDLMIDFLIANMLSTPDGQQSSTLQFPPKLLSPLHVACAVGNVVAVEKLLRVCDALKDQRDTDGELPIQHAAKYAHLAVIDTFVKCRATMADWNPLCDADVETGNLLLHFAIQCVACDHSMNGDDNDTTSMATTVASRAIALVEKLIHAGSSVKAFNKSGLQPLHIAAACPPHRQHAVLAVVEALVNTHHTPVSTLSKAKLPATPIQIALEHGNDLLAMFLQDALSASS</sequence>
<evidence type="ECO:0000313" key="4">
    <source>
        <dbReference type="EnsemblProtists" id="PYU1_T002471"/>
    </source>
</evidence>
<name>K3WBY0_GLOUD</name>
<dbReference type="PANTHER" id="PTHR24198">
    <property type="entry name" value="ANKYRIN REPEAT AND PROTEIN KINASE DOMAIN-CONTAINING PROTEIN"/>
    <property type="match status" value="1"/>
</dbReference>
<reference evidence="4" key="3">
    <citation type="submission" date="2014-11" db="UniProtKB">
        <authorList>
            <consortium name="EnsemblProtists"/>
        </authorList>
    </citation>
    <scope>IDENTIFICATION</scope>
    <source>
        <strain evidence="4">DAOM BR144</strain>
    </source>
</reference>
<dbReference type="VEuPathDB" id="FungiDB:PYU1_G002468"/>
<dbReference type="InterPro" id="IPR002110">
    <property type="entry name" value="Ankyrin_rpt"/>
</dbReference>
<keyword evidence="5" id="KW-1185">Reference proteome</keyword>
<evidence type="ECO:0000256" key="2">
    <source>
        <dbReference type="ARBA" id="ARBA00023043"/>
    </source>
</evidence>
<dbReference type="EnsemblProtists" id="PYU1_T002471">
    <property type="protein sequence ID" value="PYU1_T002471"/>
    <property type="gene ID" value="PYU1_G002468"/>
</dbReference>
<reference evidence="5" key="2">
    <citation type="submission" date="2010-04" db="EMBL/GenBank/DDBJ databases">
        <authorList>
            <person name="Buell R."/>
            <person name="Hamilton J."/>
            <person name="Hostetler J."/>
        </authorList>
    </citation>
    <scope>NUCLEOTIDE SEQUENCE [LARGE SCALE GENOMIC DNA]</scope>
    <source>
        <strain evidence="5">DAOM:BR144</strain>
    </source>
</reference>
<accession>K3WBY0</accession>
<evidence type="ECO:0000256" key="1">
    <source>
        <dbReference type="ARBA" id="ARBA00022737"/>
    </source>
</evidence>
<reference evidence="5" key="1">
    <citation type="journal article" date="2010" name="Genome Biol.">
        <title>Genome sequence of the necrotrophic plant pathogen Pythium ultimum reveals original pathogenicity mechanisms and effector repertoire.</title>
        <authorList>
            <person name="Levesque C.A."/>
            <person name="Brouwer H."/>
            <person name="Cano L."/>
            <person name="Hamilton J.P."/>
            <person name="Holt C."/>
            <person name="Huitema E."/>
            <person name="Raffaele S."/>
            <person name="Robideau G.P."/>
            <person name="Thines M."/>
            <person name="Win J."/>
            <person name="Zerillo M.M."/>
            <person name="Beakes G.W."/>
            <person name="Boore J.L."/>
            <person name="Busam D."/>
            <person name="Dumas B."/>
            <person name="Ferriera S."/>
            <person name="Fuerstenberg S.I."/>
            <person name="Gachon C.M."/>
            <person name="Gaulin E."/>
            <person name="Govers F."/>
            <person name="Grenville-Briggs L."/>
            <person name="Horner N."/>
            <person name="Hostetler J."/>
            <person name="Jiang R.H."/>
            <person name="Johnson J."/>
            <person name="Krajaejun T."/>
            <person name="Lin H."/>
            <person name="Meijer H.J."/>
            <person name="Moore B."/>
            <person name="Morris P."/>
            <person name="Phuntmart V."/>
            <person name="Puiu D."/>
            <person name="Shetty J."/>
            <person name="Stajich J.E."/>
            <person name="Tripathy S."/>
            <person name="Wawra S."/>
            <person name="van West P."/>
            <person name="Whitty B.R."/>
            <person name="Coutinho P.M."/>
            <person name="Henrissat B."/>
            <person name="Martin F."/>
            <person name="Thomas P.D."/>
            <person name="Tyler B.M."/>
            <person name="De Vries R.P."/>
            <person name="Kamoun S."/>
            <person name="Yandell M."/>
            <person name="Tisserat N."/>
            <person name="Buell C.R."/>
        </authorList>
    </citation>
    <scope>NUCLEOTIDE SEQUENCE</scope>
    <source>
        <strain evidence="5">DAOM:BR144</strain>
    </source>
</reference>
<dbReference type="PANTHER" id="PTHR24198:SF165">
    <property type="entry name" value="ANKYRIN REPEAT-CONTAINING PROTEIN-RELATED"/>
    <property type="match status" value="1"/>
</dbReference>
<dbReference type="InParanoid" id="K3WBY0"/>
<dbReference type="AlphaFoldDB" id="K3WBY0"/>
<evidence type="ECO:0000256" key="3">
    <source>
        <dbReference type="PROSITE-ProRule" id="PRU00023"/>
    </source>
</evidence>
<dbReference type="PROSITE" id="PS50297">
    <property type="entry name" value="ANK_REP_REGION"/>
    <property type="match status" value="2"/>
</dbReference>
<feature type="repeat" description="ANK" evidence="3">
    <location>
        <begin position="511"/>
        <end position="543"/>
    </location>
</feature>
<dbReference type="InterPro" id="IPR036770">
    <property type="entry name" value="Ankyrin_rpt-contain_sf"/>
</dbReference>
<dbReference type="eggNOG" id="KOG0504">
    <property type="taxonomic scope" value="Eukaryota"/>
</dbReference>